<evidence type="ECO:0000256" key="11">
    <source>
        <dbReference type="ARBA" id="ARBA00038905"/>
    </source>
</evidence>
<evidence type="ECO:0000256" key="1">
    <source>
        <dbReference type="ARBA" id="ARBA00001946"/>
    </source>
</evidence>
<keyword evidence="4" id="KW-0235">DNA replication</keyword>
<evidence type="ECO:0000313" key="14">
    <source>
        <dbReference type="EMBL" id="NEL56258.1"/>
    </source>
</evidence>
<dbReference type="PANTHER" id="PTHR47707">
    <property type="entry name" value="8-OXO-DGTP DIPHOSPHATASE"/>
    <property type="match status" value="1"/>
</dbReference>
<comment type="catalytic activity">
    <reaction evidence="10">
        <text>8-oxo-dGTP + H2O = 8-oxo-dGMP + diphosphate + H(+)</text>
        <dbReference type="Rhea" id="RHEA:31575"/>
        <dbReference type="ChEBI" id="CHEBI:15377"/>
        <dbReference type="ChEBI" id="CHEBI:15378"/>
        <dbReference type="ChEBI" id="CHEBI:33019"/>
        <dbReference type="ChEBI" id="CHEBI:63224"/>
        <dbReference type="ChEBI" id="CHEBI:77896"/>
        <dbReference type="EC" id="3.6.1.55"/>
    </reaction>
</comment>
<dbReference type="InterPro" id="IPR020476">
    <property type="entry name" value="Nudix_hydrolase"/>
</dbReference>
<evidence type="ECO:0000256" key="12">
    <source>
        <dbReference type="RuleBase" id="RU003476"/>
    </source>
</evidence>
<evidence type="ECO:0000256" key="5">
    <source>
        <dbReference type="ARBA" id="ARBA00022723"/>
    </source>
</evidence>
<evidence type="ECO:0000256" key="9">
    <source>
        <dbReference type="ARBA" id="ARBA00023204"/>
    </source>
</evidence>
<dbReference type="EMBL" id="JAAGWK010000032">
    <property type="protein sequence ID" value="NEL56258.1"/>
    <property type="molecule type" value="Genomic_DNA"/>
</dbReference>
<reference evidence="14 15" key="1">
    <citation type="submission" date="2020-02" db="EMBL/GenBank/DDBJ databases">
        <title>The whole genome sequence of CPCC 205119.</title>
        <authorList>
            <person name="Jiang Z."/>
        </authorList>
    </citation>
    <scope>NUCLEOTIDE SEQUENCE [LARGE SCALE GENOMIC DNA]</scope>
    <source>
        <strain evidence="14 15">CPCC 205119</strain>
    </source>
</reference>
<keyword evidence="6" id="KW-0227">DNA damage</keyword>
<evidence type="ECO:0000313" key="15">
    <source>
        <dbReference type="Proteomes" id="UP000470470"/>
    </source>
</evidence>
<dbReference type="GO" id="GO:0046872">
    <property type="term" value="F:metal ion binding"/>
    <property type="evidence" value="ECO:0007669"/>
    <property type="project" value="UniProtKB-KW"/>
</dbReference>
<evidence type="ECO:0000259" key="13">
    <source>
        <dbReference type="PROSITE" id="PS51462"/>
    </source>
</evidence>
<dbReference type="GO" id="GO:0035539">
    <property type="term" value="F:8-oxo-7,8-dihydrodeoxyguanosine triphosphate pyrophosphatase activity"/>
    <property type="evidence" value="ECO:0007669"/>
    <property type="project" value="UniProtKB-EC"/>
</dbReference>
<dbReference type="GO" id="GO:0006260">
    <property type="term" value="P:DNA replication"/>
    <property type="evidence" value="ECO:0007669"/>
    <property type="project" value="UniProtKB-KW"/>
</dbReference>
<dbReference type="Pfam" id="PF00293">
    <property type="entry name" value="NUDIX"/>
    <property type="match status" value="1"/>
</dbReference>
<accession>A0A7K3WIE6</accession>
<evidence type="ECO:0000256" key="2">
    <source>
        <dbReference type="ARBA" id="ARBA00005582"/>
    </source>
</evidence>
<sequence>MHHVVAGALVSGGRVLLAHRCATRRWYPDVWDFPGGHVDPGESELDALVRELHEELGVRVREVDQLPVARLEDVATEMRLAVWAVHRWQGTPVNRAPDEHDELRWVTRQDLAELALAHPAYPRLVDRLLSGVR</sequence>
<keyword evidence="15" id="KW-1185">Reference proteome</keyword>
<keyword evidence="3" id="KW-0515">Mutator protein</keyword>
<dbReference type="GO" id="GO:0044715">
    <property type="term" value="F:8-oxo-dGDP phosphatase activity"/>
    <property type="evidence" value="ECO:0007669"/>
    <property type="project" value="TreeGrafter"/>
</dbReference>
<dbReference type="GO" id="GO:0044716">
    <property type="term" value="F:8-oxo-GDP phosphatase activity"/>
    <property type="evidence" value="ECO:0007669"/>
    <property type="project" value="TreeGrafter"/>
</dbReference>
<dbReference type="PANTHER" id="PTHR47707:SF1">
    <property type="entry name" value="NUDIX HYDROLASE FAMILY PROTEIN"/>
    <property type="match status" value="1"/>
</dbReference>
<dbReference type="PROSITE" id="PS00893">
    <property type="entry name" value="NUDIX_BOX"/>
    <property type="match status" value="1"/>
</dbReference>
<dbReference type="RefSeq" id="WP_152727467.1">
    <property type="nucleotide sequence ID" value="NZ_JAABOZ010000001.1"/>
</dbReference>
<evidence type="ECO:0000256" key="10">
    <source>
        <dbReference type="ARBA" id="ARBA00035861"/>
    </source>
</evidence>
<dbReference type="GO" id="GO:0006281">
    <property type="term" value="P:DNA repair"/>
    <property type="evidence" value="ECO:0007669"/>
    <property type="project" value="UniProtKB-KW"/>
</dbReference>
<dbReference type="PROSITE" id="PS51462">
    <property type="entry name" value="NUDIX"/>
    <property type="match status" value="1"/>
</dbReference>
<comment type="cofactor">
    <cofactor evidence="1">
        <name>Mg(2+)</name>
        <dbReference type="ChEBI" id="CHEBI:18420"/>
    </cofactor>
</comment>
<proteinExistence type="inferred from homology"/>
<keyword evidence="9" id="KW-0234">DNA repair</keyword>
<dbReference type="InterPro" id="IPR000086">
    <property type="entry name" value="NUDIX_hydrolase_dom"/>
</dbReference>
<dbReference type="SUPFAM" id="SSF55811">
    <property type="entry name" value="Nudix"/>
    <property type="match status" value="1"/>
</dbReference>
<comment type="similarity">
    <text evidence="2 12">Belongs to the Nudix hydrolase family.</text>
</comment>
<dbReference type="InterPro" id="IPR020084">
    <property type="entry name" value="NUDIX_hydrolase_CS"/>
</dbReference>
<name>A0A7K3WIE6_9ACTN</name>
<gene>
    <name evidence="14" type="ORF">G1H19_19985</name>
</gene>
<evidence type="ECO:0000256" key="4">
    <source>
        <dbReference type="ARBA" id="ARBA00022705"/>
    </source>
</evidence>
<dbReference type="InterPro" id="IPR047127">
    <property type="entry name" value="MutT-like"/>
</dbReference>
<comment type="caution">
    <text evidence="14">The sequence shown here is derived from an EMBL/GenBank/DDBJ whole genome shotgun (WGS) entry which is preliminary data.</text>
</comment>
<keyword evidence="8" id="KW-0460">Magnesium</keyword>
<keyword evidence="5" id="KW-0479">Metal-binding</keyword>
<evidence type="ECO:0000256" key="8">
    <source>
        <dbReference type="ARBA" id="ARBA00022842"/>
    </source>
</evidence>
<evidence type="ECO:0000256" key="3">
    <source>
        <dbReference type="ARBA" id="ARBA00022457"/>
    </source>
</evidence>
<dbReference type="GO" id="GO:0008413">
    <property type="term" value="F:8-oxo-7,8-dihydroguanosine triphosphate pyrophosphatase activity"/>
    <property type="evidence" value="ECO:0007669"/>
    <property type="project" value="TreeGrafter"/>
</dbReference>
<dbReference type="InterPro" id="IPR015797">
    <property type="entry name" value="NUDIX_hydrolase-like_dom_sf"/>
</dbReference>
<protein>
    <recommendedName>
        <fullName evidence="11">8-oxo-dGTP diphosphatase</fullName>
        <ecNumber evidence="11">3.6.1.55</ecNumber>
    </recommendedName>
</protein>
<dbReference type="Gene3D" id="3.90.79.10">
    <property type="entry name" value="Nucleoside Triphosphate Pyrophosphohydrolase"/>
    <property type="match status" value="1"/>
</dbReference>
<feature type="domain" description="Nudix hydrolase" evidence="13">
    <location>
        <begin position="1"/>
        <end position="128"/>
    </location>
</feature>
<dbReference type="PRINTS" id="PR00502">
    <property type="entry name" value="NUDIXFAMILY"/>
</dbReference>
<dbReference type="AlphaFoldDB" id="A0A7K3WIE6"/>
<evidence type="ECO:0000256" key="7">
    <source>
        <dbReference type="ARBA" id="ARBA00022801"/>
    </source>
</evidence>
<organism evidence="14 15">
    <name type="scientific">Goekera deserti</name>
    <dbReference type="NCBI Taxonomy" id="2497753"/>
    <lineage>
        <taxon>Bacteria</taxon>
        <taxon>Bacillati</taxon>
        <taxon>Actinomycetota</taxon>
        <taxon>Actinomycetes</taxon>
        <taxon>Geodermatophilales</taxon>
        <taxon>Geodermatophilaceae</taxon>
        <taxon>Goekera</taxon>
    </lineage>
</organism>
<dbReference type="Proteomes" id="UP000470470">
    <property type="component" value="Unassembled WGS sequence"/>
</dbReference>
<evidence type="ECO:0000256" key="6">
    <source>
        <dbReference type="ARBA" id="ARBA00022763"/>
    </source>
</evidence>
<keyword evidence="7 12" id="KW-0378">Hydrolase</keyword>
<dbReference type="EC" id="3.6.1.55" evidence="11"/>